<name>A0AAX0VQP8_9PSED</name>
<comment type="caution">
    <text evidence="1">The sequence shown here is derived from an EMBL/GenBank/DDBJ whole genome shotgun (WGS) entry which is preliminary data.</text>
</comment>
<reference evidence="3 4" key="1">
    <citation type="submission" date="2017-12" db="EMBL/GenBank/DDBJ databases">
        <title>Detection of the carbapenemase gene blaVIM-5 in members of the Pseudomonas putida group isolated from polluted Nigerian wetlands.</title>
        <authorList>
            <person name="Adelowo O."/>
            <person name="Vollmers J."/>
            <person name="Maeusezahl I."/>
            <person name="Kaster A.-K."/>
            <person name="Mueller J.A."/>
        </authorList>
    </citation>
    <scope>NUCLEOTIDE SEQUENCE [LARGE SCALE GENOMIC DNA]</scope>
    <source>
        <strain evidence="2 3">MR119</strain>
        <strain evidence="1 4">MR144</strain>
    </source>
</reference>
<gene>
    <name evidence="1" type="ORF">CXG49_23175</name>
    <name evidence="2" type="ORF">CXG53_23635</name>
</gene>
<proteinExistence type="predicted"/>
<dbReference type="Proteomes" id="UP000234839">
    <property type="component" value="Unassembled WGS sequence"/>
</dbReference>
<dbReference type="EMBL" id="PJCP01000026">
    <property type="protein sequence ID" value="PLV21689.1"/>
    <property type="molecule type" value="Genomic_DNA"/>
</dbReference>
<protein>
    <submittedName>
        <fullName evidence="1">Uncharacterized protein</fullName>
    </submittedName>
</protein>
<dbReference type="EMBL" id="PJCQ01000028">
    <property type="protein sequence ID" value="PLV14398.1"/>
    <property type="molecule type" value="Genomic_DNA"/>
</dbReference>
<evidence type="ECO:0000313" key="2">
    <source>
        <dbReference type="EMBL" id="PLV21689.1"/>
    </source>
</evidence>
<evidence type="ECO:0000313" key="4">
    <source>
        <dbReference type="Proteomes" id="UP000234878"/>
    </source>
</evidence>
<dbReference type="Proteomes" id="UP000234878">
    <property type="component" value="Unassembled WGS sequence"/>
</dbReference>
<sequence length="298" mass="34085">MHAIFAIEPEAINNWPVLRYAVEKFGYSKGLLIARYPGKWERMVMEACRRNGVNELDMLRVVERLQTIKSDRLVRMGLPYGDGDWLENVGAEGVLNRLSAILVRNQVVSEKFHRLDDAEENLFENRRDFRVKRTATELAQAAKYVLAASDSVVLVDRYFQSKPKCTKVLCAMFAACQEAGSLPSQVIIFSDHTRDPRALDVVRQEYRDLLGGWVERGVRVTIVRLAGDQLDQDVHARYLFNQKAGLRFDRGFVEPEAHGEREHDTDVSCMDAAFVIELYTRFIEGRDSLKVVDAVMLE</sequence>
<evidence type="ECO:0000313" key="3">
    <source>
        <dbReference type="Proteomes" id="UP000234839"/>
    </source>
</evidence>
<dbReference type="AlphaFoldDB" id="A0AAX0VQP8"/>
<accession>A0AAX0VQP8</accession>
<organism evidence="1 4">
    <name type="scientific">Pseudomonas guariconensis</name>
    <dbReference type="NCBI Taxonomy" id="1288410"/>
    <lineage>
        <taxon>Bacteria</taxon>
        <taxon>Pseudomonadati</taxon>
        <taxon>Pseudomonadota</taxon>
        <taxon>Gammaproteobacteria</taxon>
        <taxon>Pseudomonadales</taxon>
        <taxon>Pseudomonadaceae</taxon>
        <taxon>Pseudomonas</taxon>
    </lineage>
</organism>
<evidence type="ECO:0000313" key="1">
    <source>
        <dbReference type="EMBL" id="PLV14398.1"/>
    </source>
</evidence>
<keyword evidence="3" id="KW-1185">Reference proteome</keyword>
<dbReference type="RefSeq" id="WP_102082550.1">
    <property type="nucleotide sequence ID" value="NZ_PJCP01000026.1"/>
</dbReference>